<feature type="region of interest" description="Disordered" evidence="1">
    <location>
        <begin position="53"/>
        <end position="78"/>
    </location>
</feature>
<dbReference type="EMBL" id="DS231712">
    <property type="protein sequence ID" value="KNB13059.1"/>
    <property type="molecule type" value="Genomic_DNA"/>
</dbReference>
<accession>A0A0J9VPU4</accession>
<gene>
    <name evidence="2" type="ORF">FOXG_20757</name>
</gene>
<reference evidence="2" key="1">
    <citation type="submission" date="2007-04" db="EMBL/GenBank/DDBJ databases">
        <authorList>
            <consortium name="The Broad Institute Genome Sequencing Platform"/>
            <person name="Birren B."/>
            <person name="Lander E."/>
            <person name="Galagan J."/>
            <person name="Nusbaum C."/>
            <person name="Devon K."/>
            <person name="Ma L.-J."/>
            <person name="Jaffe D."/>
            <person name="Butler J."/>
            <person name="Alvarez P."/>
            <person name="Gnerre S."/>
            <person name="Grabherr M."/>
            <person name="Kleber M."/>
            <person name="Mauceli E."/>
            <person name="Brockman W."/>
            <person name="MacCallum I.A."/>
            <person name="Young S."/>
            <person name="LaButti K."/>
            <person name="DeCaprio D."/>
            <person name="Crawford M."/>
            <person name="Koehrsen M."/>
            <person name="Engels R."/>
            <person name="Montgomery P."/>
            <person name="Pearson M."/>
            <person name="Howarth C."/>
            <person name="Larson L."/>
            <person name="White J."/>
            <person name="O'Leary S."/>
            <person name="Kodira C."/>
            <person name="Zeng Q."/>
            <person name="Yandava C."/>
            <person name="Alvarado L."/>
            <person name="Kistler C."/>
            <person name="Shim W.-B."/>
            <person name="Kang S."/>
            <person name="Woloshuk C."/>
        </authorList>
    </citation>
    <scope>NUCLEOTIDE SEQUENCE</scope>
    <source>
        <strain evidence="2">4287</strain>
    </source>
</reference>
<protein>
    <submittedName>
        <fullName evidence="2">Uncharacterized protein</fullName>
    </submittedName>
</protein>
<dbReference type="Proteomes" id="UP000009097">
    <property type="component" value="Unassembled WGS sequence"/>
</dbReference>
<evidence type="ECO:0000313" key="3">
    <source>
        <dbReference type="Proteomes" id="UP000009097"/>
    </source>
</evidence>
<name>A0A0J9VPU4_FUSO4</name>
<reference evidence="2" key="2">
    <citation type="journal article" date="2010" name="Nature">
        <title>Comparative genomics reveals mobile pathogenicity chromosomes in Fusarium.</title>
        <authorList>
            <person name="Ma L.J."/>
            <person name="van der Does H.C."/>
            <person name="Borkovich K.A."/>
            <person name="Coleman J.J."/>
            <person name="Daboussi M.J."/>
            <person name="Di Pietro A."/>
            <person name="Dufresne M."/>
            <person name="Freitag M."/>
            <person name="Grabherr M."/>
            <person name="Henrissat B."/>
            <person name="Houterman P.M."/>
            <person name="Kang S."/>
            <person name="Shim W.B."/>
            <person name="Woloshuk C."/>
            <person name="Xie X."/>
            <person name="Xu J.R."/>
            <person name="Antoniw J."/>
            <person name="Baker S.E."/>
            <person name="Bluhm B.H."/>
            <person name="Breakspear A."/>
            <person name="Brown D.W."/>
            <person name="Butchko R.A."/>
            <person name="Chapman S."/>
            <person name="Coulson R."/>
            <person name="Coutinho P.M."/>
            <person name="Danchin E.G."/>
            <person name="Diener A."/>
            <person name="Gale L.R."/>
            <person name="Gardiner D.M."/>
            <person name="Goff S."/>
            <person name="Hammond-Kosack K.E."/>
            <person name="Hilburn K."/>
            <person name="Hua-Van A."/>
            <person name="Jonkers W."/>
            <person name="Kazan K."/>
            <person name="Kodira C.D."/>
            <person name="Koehrsen M."/>
            <person name="Kumar L."/>
            <person name="Lee Y.H."/>
            <person name="Li L."/>
            <person name="Manners J.M."/>
            <person name="Miranda-Saavedra D."/>
            <person name="Mukherjee M."/>
            <person name="Park G."/>
            <person name="Park J."/>
            <person name="Park S.Y."/>
            <person name="Proctor R.H."/>
            <person name="Regev A."/>
            <person name="Ruiz-Roldan M.C."/>
            <person name="Sain D."/>
            <person name="Sakthikumar S."/>
            <person name="Sykes S."/>
            <person name="Schwartz D.C."/>
            <person name="Turgeon B.G."/>
            <person name="Wapinski I."/>
            <person name="Yoder O."/>
            <person name="Young S."/>
            <person name="Zeng Q."/>
            <person name="Zhou S."/>
            <person name="Galagan J."/>
            <person name="Cuomo C.A."/>
            <person name="Kistler H.C."/>
            <person name="Rep M."/>
        </authorList>
    </citation>
    <scope>NUCLEOTIDE SEQUENCE [LARGE SCALE GENOMIC DNA]</scope>
    <source>
        <strain evidence="2">4287</strain>
    </source>
</reference>
<evidence type="ECO:0000256" key="1">
    <source>
        <dbReference type="SAM" id="MobiDB-lite"/>
    </source>
</evidence>
<feature type="compositionally biased region" description="Polar residues" evidence="1">
    <location>
        <begin position="56"/>
        <end position="67"/>
    </location>
</feature>
<dbReference type="GeneID" id="28961463"/>
<evidence type="ECO:0000313" key="2">
    <source>
        <dbReference type="EMBL" id="KNB13059.1"/>
    </source>
</evidence>
<dbReference type="AlphaFoldDB" id="A0A0J9VPU4"/>
<proteinExistence type="predicted"/>
<sequence length="117" mass="12879">MQSGGTLGTKKNTSGAAVNSISIITVACRKRHEIRKLIEGGESGRQELMSFKIESSKNSPQDSSDNLPFSRLDKTGNQRAAYQRTVKICGLANDRFVQERGVYYEVMPSMSCNASRT</sequence>
<organism evidence="2 3">
    <name type="scientific">Fusarium oxysporum f. sp. lycopersici (strain 4287 / CBS 123668 / FGSC 9935 / NRRL 34936)</name>
    <name type="common">Fusarium vascular wilt of tomato</name>
    <dbReference type="NCBI Taxonomy" id="426428"/>
    <lineage>
        <taxon>Eukaryota</taxon>
        <taxon>Fungi</taxon>
        <taxon>Dikarya</taxon>
        <taxon>Ascomycota</taxon>
        <taxon>Pezizomycotina</taxon>
        <taxon>Sordariomycetes</taxon>
        <taxon>Hypocreomycetidae</taxon>
        <taxon>Hypocreales</taxon>
        <taxon>Nectriaceae</taxon>
        <taxon>Fusarium</taxon>
        <taxon>Fusarium oxysporum species complex</taxon>
    </lineage>
</organism>
<dbReference type="VEuPathDB" id="FungiDB:FOXG_20757"/>
<dbReference type="RefSeq" id="XP_018251104.1">
    <property type="nucleotide sequence ID" value="XM_018401067.1"/>
</dbReference>
<dbReference type="KEGG" id="fox:FOXG_20757"/>